<dbReference type="InterPro" id="IPR050093">
    <property type="entry name" value="ABC_SmlMolc_Importer"/>
</dbReference>
<keyword evidence="3 5" id="KW-0067">ATP-binding</keyword>
<evidence type="ECO:0000313" key="6">
    <source>
        <dbReference type="Proteomes" id="UP000199663"/>
    </source>
</evidence>
<evidence type="ECO:0000256" key="3">
    <source>
        <dbReference type="ARBA" id="ARBA00022840"/>
    </source>
</evidence>
<dbReference type="SUPFAM" id="SSF50331">
    <property type="entry name" value="MOP-like"/>
    <property type="match status" value="1"/>
</dbReference>
<comment type="caution">
    <text evidence="5">The sequence shown here is derived from an EMBL/GenBank/DDBJ whole genome shotgun (WGS) entry which is preliminary data.</text>
</comment>
<dbReference type="InterPro" id="IPR017871">
    <property type="entry name" value="ABC_transporter-like_CS"/>
</dbReference>
<evidence type="ECO:0000256" key="2">
    <source>
        <dbReference type="ARBA" id="ARBA00022741"/>
    </source>
</evidence>
<dbReference type="SMART" id="SM00382">
    <property type="entry name" value="AAA"/>
    <property type="match status" value="1"/>
</dbReference>
<dbReference type="PROSITE" id="PS50893">
    <property type="entry name" value="ABC_TRANSPORTER_2"/>
    <property type="match status" value="1"/>
</dbReference>
<organism evidence="5 6">
    <name type="scientific">Rhodonellum ikkaensis</name>
    <dbReference type="NCBI Taxonomy" id="336829"/>
    <lineage>
        <taxon>Bacteria</taxon>
        <taxon>Pseudomonadati</taxon>
        <taxon>Bacteroidota</taxon>
        <taxon>Cytophagia</taxon>
        <taxon>Cytophagales</taxon>
        <taxon>Cytophagaceae</taxon>
        <taxon>Rhodonellum</taxon>
    </lineage>
</organism>
<protein>
    <submittedName>
        <fullName evidence="5">Iron(III) transport system ATP-binding protein</fullName>
    </submittedName>
</protein>
<keyword evidence="1" id="KW-0813">Transport</keyword>
<dbReference type="PANTHER" id="PTHR42781:SF4">
    <property type="entry name" value="SPERMIDINE_PUTRESCINE IMPORT ATP-BINDING PROTEIN POTA"/>
    <property type="match status" value="1"/>
</dbReference>
<dbReference type="EMBL" id="FNQC01000014">
    <property type="protein sequence ID" value="SDZ42311.1"/>
    <property type="molecule type" value="Genomic_DNA"/>
</dbReference>
<dbReference type="GO" id="GO:0005524">
    <property type="term" value="F:ATP binding"/>
    <property type="evidence" value="ECO:0007669"/>
    <property type="project" value="UniProtKB-KW"/>
</dbReference>
<dbReference type="Proteomes" id="UP000199663">
    <property type="component" value="Unassembled WGS sequence"/>
</dbReference>
<dbReference type="InterPro" id="IPR008995">
    <property type="entry name" value="Mo/tungstate-bd_C_term_dom"/>
</dbReference>
<evidence type="ECO:0000313" key="5">
    <source>
        <dbReference type="EMBL" id="SDZ42311.1"/>
    </source>
</evidence>
<accession>A0A1H3SXM2</accession>
<dbReference type="RefSeq" id="WP_019599171.1">
    <property type="nucleotide sequence ID" value="NZ_FNQC01000014.1"/>
</dbReference>
<proteinExistence type="predicted"/>
<dbReference type="Pfam" id="PF00005">
    <property type="entry name" value="ABC_tran"/>
    <property type="match status" value="1"/>
</dbReference>
<dbReference type="InterPro" id="IPR003439">
    <property type="entry name" value="ABC_transporter-like_ATP-bd"/>
</dbReference>
<dbReference type="PANTHER" id="PTHR42781">
    <property type="entry name" value="SPERMIDINE/PUTRESCINE IMPORT ATP-BINDING PROTEIN POTA"/>
    <property type="match status" value="1"/>
</dbReference>
<dbReference type="Gene3D" id="3.40.50.300">
    <property type="entry name" value="P-loop containing nucleotide triphosphate hydrolases"/>
    <property type="match status" value="1"/>
</dbReference>
<evidence type="ECO:0000259" key="4">
    <source>
        <dbReference type="PROSITE" id="PS50893"/>
    </source>
</evidence>
<evidence type="ECO:0000256" key="1">
    <source>
        <dbReference type="ARBA" id="ARBA00022448"/>
    </source>
</evidence>
<name>A0A1H3SXM2_9BACT</name>
<sequence length="318" mass="36237">MSFLIARNISKQYENEHLALDNVSISLEKGKVISLIGESGSGKSTLLRILAGLENQDSGEVYLGEKVIQKPSERLVPDYDEVKLIHQDFSLYPNSTVKENIARPLLKYEKDYAEQRIEEILGLLNLDAHKDKFPRQLSGGQQQKVAIGRALGPEPELLLLDEPFSNLDIIQKRELIYELREIFEVLQMTVVFVTHDLDDALQLSDTLIVMGKGKILQEGNAAELNTRPNNLYVAKLFSPLNPIPGMENTFVRPSDLTLLKSNGIKCRVLVSQYLAQFNLLTVRLETSGDIWKVQDNQRRFEVGKILWLRYDEDKLLRF</sequence>
<feature type="domain" description="ABC transporter" evidence="4">
    <location>
        <begin position="4"/>
        <end position="237"/>
    </location>
</feature>
<dbReference type="SUPFAM" id="SSF52540">
    <property type="entry name" value="P-loop containing nucleoside triphosphate hydrolases"/>
    <property type="match status" value="1"/>
</dbReference>
<keyword evidence="6" id="KW-1185">Reference proteome</keyword>
<dbReference type="InterPro" id="IPR027417">
    <property type="entry name" value="P-loop_NTPase"/>
</dbReference>
<dbReference type="InterPro" id="IPR003593">
    <property type="entry name" value="AAA+_ATPase"/>
</dbReference>
<gene>
    <name evidence="5" type="ORF">SAMN05444412_1146</name>
</gene>
<keyword evidence="2" id="KW-0547">Nucleotide-binding</keyword>
<reference evidence="5 6" key="1">
    <citation type="submission" date="2016-10" db="EMBL/GenBank/DDBJ databases">
        <authorList>
            <person name="Varghese N."/>
            <person name="Submissions S."/>
        </authorList>
    </citation>
    <scope>NUCLEOTIDE SEQUENCE [LARGE SCALE GENOMIC DNA]</scope>
    <source>
        <strain evidence="5 6">DSM 17997</strain>
    </source>
</reference>
<dbReference type="PROSITE" id="PS00211">
    <property type="entry name" value="ABC_TRANSPORTER_1"/>
    <property type="match status" value="1"/>
</dbReference>